<evidence type="ECO:0000313" key="6">
    <source>
        <dbReference type="Ensembl" id="ENSSAUP00010003404.1"/>
    </source>
</evidence>
<dbReference type="GeneTree" id="ENSGT00940000162740"/>
<reference evidence="6" key="2">
    <citation type="submission" date="2025-08" db="UniProtKB">
        <authorList>
            <consortium name="Ensembl"/>
        </authorList>
    </citation>
    <scope>IDENTIFICATION</scope>
</reference>
<reference evidence="6" key="1">
    <citation type="submission" date="2021-04" db="EMBL/GenBank/DDBJ databases">
        <authorList>
            <consortium name="Wellcome Sanger Institute Data Sharing"/>
        </authorList>
    </citation>
    <scope>NUCLEOTIDE SEQUENCE [LARGE SCALE GENOMIC DNA]</scope>
</reference>
<dbReference type="Pfam" id="PF00389">
    <property type="entry name" value="2-Hacid_dh"/>
    <property type="match status" value="1"/>
</dbReference>
<evidence type="ECO:0000313" key="7">
    <source>
        <dbReference type="Proteomes" id="UP000472265"/>
    </source>
</evidence>
<accession>A0A671TN84</accession>
<feature type="domain" description="D-isomer specific 2-hydroxyacid dehydrogenase catalytic" evidence="4">
    <location>
        <begin position="19"/>
        <end position="324"/>
    </location>
</feature>
<dbReference type="GO" id="GO:0030267">
    <property type="term" value="F:glyoxylate reductase (NADPH) activity"/>
    <property type="evidence" value="ECO:0007669"/>
    <property type="project" value="TreeGrafter"/>
</dbReference>
<keyword evidence="2 3" id="KW-0560">Oxidoreductase</keyword>
<gene>
    <name evidence="6" type="primary">LOC115579478</name>
</gene>
<proteinExistence type="inferred from homology"/>
<dbReference type="InterPro" id="IPR050223">
    <property type="entry name" value="D-isomer_2-hydroxyacid_DH"/>
</dbReference>
<dbReference type="InterPro" id="IPR006140">
    <property type="entry name" value="D-isomer_DH_NAD-bd"/>
</dbReference>
<dbReference type="Proteomes" id="UP000472265">
    <property type="component" value="Chromosome 3"/>
</dbReference>
<dbReference type="AlphaFoldDB" id="A0A671TN84"/>
<dbReference type="InterPro" id="IPR006139">
    <property type="entry name" value="D-isomer_2_OHA_DH_cat_dom"/>
</dbReference>
<dbReference type="Gene3D" id="3.40.50.720">
    <property type="entry name" value="NAD(P)-binding Rossmann-like Domain"/>
    <property type="match status" value="2"/>
</dbReference>
<keyword evidence="7" id="KW-1185">Reference proteome</keyword>
<protein>
    <submittedName>
        <fullName evidence="6">Zgc:136493</fullName>
    </submittedName>
</protein>
<evidence type="ECO:0000256" key="1">
    <source>
        <dbReference type="ARBA" id="ARBA00005854"/>
    </source>
</evidence>
<evidence type="ECO:0000256" key="2">
    <source>
        <dbReference type="ARBA" id="ARBA00023002"/>
    </source>
</evidence>
<dbReference type="PROSITE" id="PS00065">
    <property type="entry name" value="D_2_HYDROXYACID_DH_1"/>
    <property type="match status" value="1"/>
</dbReference>
<dbReference type="RefSeq" id="XP_030268885.1">
    <property type="nucleotide sequence ID" value="XM_030413025.1"/>
</dbReference>
<evidence type="ECO:0000259" key="5">
    <source>
        <dbReference type="Pfam" id="PF02826"/>
    </source>
</evidence>
<dbReference type="OMA" id="MNVLYYN"/>
<dbReference type="PANTHER" id="PTHR10996">
    <property type="entry name" value="2-HYDROXYACID DEHYDROGENASE-RELATED"/>
    <property type="match status" value="1"/>
</dbReference>
<reference evidence="6" key="3">
    <citation type="submission" date="2025-09" db="UniProtKB">
        <authorList>
            <consortium name="Ensembl"/>
        </authorList>
    </citation>
    <scope>IDENTIFICATION</scope>
</reference>
<organism evidence="6 7">
    <name type="scientific">Sparus aurata</name>
    <name type="common">Gilthead sea bream</name>
    <dbReference type="NCBI Taxonomy" id="8175"/>
    <lineage>
        <taxon>Eukaryota</taxon>
        <taxon>Metazoa</taxon>
        <taxon>Chordata</taxon>
        <taxon>Craniata</taxon>
        <taxon>Vertebrata</taxon>
        <taxon>Euteleostomi</taxon>
        <taxon>Actinopterygii</taxon>
        <taxon>Neopterygii</taxon>
        <taxon>Teleostei</taxon>
        <taxon>Neoteleostei</taxon>
        <taxon>Acanthomorphata</taxon>
        <taxon>Eupercaria</taxon>
        <taxon>Spariformes</taxon>
        <taxon>Sparidae</taxon>
        <taxon>Sparus</taxon>
    </lineage>
</organism>
<dbReference type="InterPro" id="IPR029752">
    <property type="entry name" value="D-isomer_DH_CS1"/>
</dbReference>
<feature type="domain" description="D-isomer specific 2-hydroxyacid dehydrogenase NAD-binding" evidence="5">
    <location>
        <begin position="113"/>
        <end position="292"/>
    </location>
</feature>
<dbReference type="Ensembl" id="ENSSAUT00010003692.1">
    <property type="protein sequence ID" value="ENSSAUP00010003404.1"/>
    <property type="gene ID" value="ENSSAUG00010001808.1"/>
</dbReference>
<dbReference type="SUPFAM" id="SSF52283">
    <property type="entry name" value="Formate/glycerate dehydrogenase catalytic domain-like"/>
    <property type="match status" value="1"/>
</dbReference>
<dbReference type="OrthoDB" id="298012at2759"/>
<evidence type="ECO:0000256" key="3">
    <source>
        <dbReference type="RuleBase" id="RU003719"/>
    </source>
</evidence>
<dbReference type="SUPFAM" id="SSF51735">
    <property type="entry name" value="NAD(P)-binding Rossmann-fold domains"/>
    <property type="match status" value="1"/>
</dbReference>
<evidence type="ECO:0000259" key="4">
    <source>
        <dbReference type="Pfam" id="PF00389"/>
    </source>
</evidence>
<name>A0A671TN84_SPAAU</name>
<dbReference type="GeneID" id="115579478"/>
<sequence length="326" mass="35474">MEDNRPWALLAETSDRGNSEADIDIMNQHFQTICYKDFLQNQLLHGPEIEAVFVMNTRPVVEPSLLNSLPSLKVVANAGVGVDHLDVPYINSMGVKVTNTPGVVSDATADMALGLLLASARTIVEGHQIAVDPETSHIPLKPIGVEVSGSTMGIIGMGHIGHKIAQRGKGFDMKILYHNRSRRSVEEEQAVGATYCENMDDLLRESDFVVLATNLTPESRGLISHRELSLMKPTATLVNISRGLVVDQDALVKALQTGTVRAAALDVTHPEPLPRDHPLLGLPNVLITPHIGFNTYTTRRKMVQMMVENALAAVKGQIIPNEVKPP</sequence>
<dbReference type="CDD" id="cd05301">
    <property type="entry name" value="GDH"/>
    <property type="match status" value="1"/>
</dbReference>
<dbReference type="PANTHER" id="PTHR10996:SF257">
    <property type="entry name" value="GLYOXYLATE REDUCTASE 1"/>
    <property type="match status" value="1"/>
</dbReference>
<dbReference type="GO" id="GO:0051287">
    <property type="term" value="F:NAD binding"/>
    <property type="evidence" value="ECO:0007669"/>
    <property type="project" value="InterPro"/>
</dbReference>
<comment type="similarity">
    <text evidence="1 3">Belongs to the D-isomer specific 2-hydroxyacid dehydrogenase family.</text>
</comment>
<dbReference type="InterPro" id="IPR036291">
    <property type="entry name" value="NAD(P)-bd_dom_sf"/>
</dbReference>
<dbReference type="Pfam" id="PF02826">
    <property type="entry name" value="2-Hacid_dh_C"/>
    <property type="match status" value="1"/>
</dbReference>
<dbReference type="GO" id="GO:0016618">
    <property type="term" value="F:hydroxypyruvate reductase [NAD(P)H] activity"/>
    <property type="evidence" value="ECO:0007669"/>
    <property type="project" value="TreeGrafter"/>
</dbReference>
<dbReference type="GO" id="GO:0005829">
    <property type="term" value="C:cytosol"/>
    <property type="evidence" value="ECO:0007669"/>
    <property type="project" value="TreeGrafter"/>
</dbReference>
<dbReference type="FunFam" id="3.40.50.720:FF:000462">
    <property type="entry name" value="Glyoxylate reductase (NADP+)"/>
    <property type="match status" value="1"/>
</dbReference>